<dbReference type="GO" id="GO:0006508">
    <property type="term" value="P:proteolysis"/>
    <property type="evidence" value="ECO:0007669"/>
    <property type="project" value="UniProtKB-KW"/>
</dbReference>
<reference evidence="8 9" key="1">
    <citation type="submission" date="2020-08" db="EMBL/GenBank/DDBJ databases">
        <title>Genomic Encyclopedia of Type Strains, Phase IV (KMG-IV): sequencing the most valuable type-strain genomes for metagenomic binning, comparative biology and taxonomic classification.</title>
        <authorList>
            <person name="Goeker M."/>
        </authorList>
    </citation>
    <scope>NUCLEOTIDE SEQUENCE [LARGE SCALE GENOMIC DNA]</scope>
    <source>
        <strain evidence="8 9">DSM 17976</strain>
    </source>
</reference>
<dbReference type="AlphaFoldDB" id="A0A7W6ENN1"/>
<dbReference type="SUPFAM" id="SSF52743">
    <property type="entry name" value="Subtilisin-like"/>
    <property type="match status" value="1"/>
</dbReference>
<evidence type="ECO:0000256" key="1">
    <source>
        <dbReference type="ARBA" id="ARBA00011073"/>
    </source>
</evidence>
<accession>A0A7W6ENN1</accession>
<dbReference type="CDD" id="cd07493">
    <property type="entry name" value="Peptidases_S8_9"/>
    <property type="match status" value="1"/>
</dbReference>
<dbReference type="InterPro" id="IPR023828">
    <property type="entry name" value="Peptidase_S8_Ser-AS"/>
</dbReference>
<feature type="active site" description="Charge relay system" evidence="5">
    <location>
        <position position="401"/>
    </location>
</feature>
<dbReference type="InterPro" id="IPR023827">
    <property type="entry name" value="Peptidase_S8_Asp-AS"/>
</dbReference>
<feature type="active site" description="Charge relay system" evidence="5">
    <location>
        <position position="223"/>
    </location>
</feature>
<dbReference type="PROSITE" id="PS00136">
    <property type="entry name" value="SUBTILASE_ASP"/>
    <property type="match status" value="1"/>
</dbReference>
<dbReference type="RefSeq" id="WP_183971530.1">
    <property type="nucleotide sequence ID" value="NZ_JACIBY010000001.1"/>
</dbReference>
<keyword evidence="4 5" id="KW-0720">Serine protease</keyword>
<evidence type="ECO:0000256" key="5">
    <source>
        <dbReference type="PROSITE-ProRule" id="PRU01240"/>
    </source>
</evidence>
<protein>
    <recommendedName>
        <fullName evidence="7">Peptidase S8/S53 domain-containing protein</fullName>
    </recommendedName>
</protein>
<evidence type="ECO:0000313" key="8">
    <source>
        <dbReference type="EMBL" id="MBB3836760.1"/>
    </source>
</evidence>
<dbReference type="Gene3D" id="3.40.50.200">
    <property type="entry name" value="Peptidase S8/S53 domain"/>
    <property type="match status" value="1"/>
</dbReference>
<comment type="similarity">
    <text evidence="1 5 6">Belongs to the peptidase S8 family.</text>
</comment>
<dbReference type="PANTHER" id="PTHR43806:SF67">
    <property type="entry name" value="EGF-LIKE DOMAIN-CONTAINING PROTEIN"/>
    <property type="match status" value="1"/>
</dbReference>
<feature type="domain" description="Peptidase S8/S53" evidence="7">
    <location>
        <begin position="174"/>
        <end position="447"/>
    </location>
</feature>
<keyword evidence="3 5" id="KW-0378">Hydrolase</keyword>
<gene>
    <name evidence="8" type="ORF">FHS57_000742</name>
</gene>
<keyword evidence="9" id="KW-1185">Reference proteome</keyword>
<dbReference type="EMBL" id="JACIBY010000001">
    <property type="protein sequence ID" value="MBB3836760.1"/>
    <property type="molecule type" value="Genomic_DNA"/>
</dbReference>
<name>A0A7W6ENN1_9BACT</name>
<evidence type="ECO:0000259" key="7">
    <source>
        <dbReference type="Pfam" id="PF00082"/>
    </source>
</evidence>
<organism evidence="8 9">
    <name type="scientific">Runella defluvii</name>
    <dbReference type="NCBI Taxonomy" id="370973"/>
    <lineage>
        <taxon>Bacteria</taxon>
        <taxon>Pseudomonadati</taxon>
        <taxon>Bacteroidota</taxon>
        <taxon>Cytophagia</taxon>
        <taxon>Cytophagales</taxon>
        <taxon>Spirosomataceae</taxon>
        <taxon>Runella</taxon>
    </lineage>
</organism>
<dbReference type="PROSITE" id="PS00138">
    <property type="entry name" value="SUBTILASE_SER"/>
    <property type="match status" value="1"/>
</dbReference>
<evidence type="ECO:0000256" key="2">
    <source>
        <dbReference type="ARBA" id="ARBA00022670"/>
    </source>
</evidence>
<keyword evidence="2 5" id="KW-0645">Protease</keyword>
<dbReference type="Pfam" id="PF00082">
    <property type="entry name" value="Peptidase_S8"/>
    <property type="match status" value="1"/>
</dbReference>
<evidence type="ECO:0000256" key="4">
    <source>
        <dbReference type="ARBA" id="ARBA00022825"/>
    </source>
</evidence>
<dbReference type="PROSITE" id="PS51892">
    <property type="entry name" value="SUBTILASE"/>
    <property type="match status" value="1"/>
</dbReference>
<sequence>MTGNQRGKWLFVAMFTWLFMWSGMVQAQTAKYLVLLKDKTGTPFTTDKPTAYLSQRSVDRRSRQGIALTSRDLPVNPSYVSQIRQTGAKVWYTSRWLNAVLVEANSTQLAAIRALSSVKGVEFNRALRTARLSAEKQTNATQQKFGMDAFNYGASLSQIQMLGADAMHDQGYNGKGMLVAILDAGFLNSNTNPALSPLFSDKRVVVTYDFVANETSVYEDHSHGNNVFSIMASFKENSLIGPAYGASYALLRTEDDNSESRLEEANWLIAAEYADSLGVDVINTSLGYNQFDNEADDYTYADMNGKTTLITRAADWAAATGMIVVASAGNEGASAWKYISAPADADSVLAVGAVGSTKALASFSSIGPSADGRVKPDVCAQGALTVLSNQAGTVTAGNGTSYSAPLIAGLVTAFWQSQPQLTAMQVIDCIRRAGDRFSSPTPQFGYGIPTFAAATEVARAKYLPMGVGGNKPTEAIVFPNPLGNANALQIQWGAEFTGKKVEVALTDVAGRVWLQQSVMANEPSSKLTLPMAMPQGSYVLKMNDNERVRVLKVIK</sequence>
<dbReference type="InterPro" id="IPR026444">
    <property type="entry name" value="Secre_tail"/>
</dbReference>
<dbReference type="InterPro" id="IPR050131">
    <property type="entry name" value="Peptidase_S8_subtilisin-like"/>
</dbReference>
<dbReference type="InterPro" id="IPR036852">
    <property type="entry name" value="Peptidase_S8/S53_dom_sf"/>
</dbReference>
<evidence type="ECO:0000256" key="3">
    <source>
        <dbReference type="ARBA" id="ARBA00022801"/>
    </source>
</evidence>
<evidence type="ECO:0000256" key="6">
    <source>
        <dbReference type="RuleBase" id="RU003355"/>
    </source>
</evidence>
<comment type="caution">
    <text evidence="8">The sequence shown here is derived from an EMBL/GenBank/DDBJ whole genome shotgun (WGS) entry which is preliminary data.</text>
</comment>
<evidence type="ECO:0000313" key="9">
    <source>
        <dbReference type="Proteomes" id="UP000541352"/>
    </source>
</evidence>
<proteinExistence type="inferred from homology"/>
<dbReference type="PANTHER" id="PTHR43806">
    <property type="entry name" value="PEPTIDASE S8"/>
    <property type="match status" value="1"/>
</dbReference>
<dbReference type="InterPro" id="IPR000209">
    <property type="entry name" value="Peptidase_S8/S53_dom"/>
</dbReference>
<dbReference type="InterPro" id="IPR015500">
    <property type="entry name" value="Peptidase_S8_subtilisin-rel"/>
</dbReference>
<feature type="active site" description="Charge relay system" evidence="5">
    <location>
        <position position="183"/>
    </location>
</feature>
<dbReference type="GO" id="GO:0004252">
    <property type="term" value="F:serine-type endopeptidase activity"/>
    <property type="evidence" value="ECO:0007669"/>
    <property type="project" value="UniProtKB-UniRule"/>
</dbReference>
<dbReference type="Proteomes" id="UP000541352">
    <property type="component" value="Unassembled WGS sequence"/>
</dbReference>
<dbReference type="NCBIfam" id="TIGR04183">
    <property type="entry name" value="Por_Secre_tail"/>
    <property type="match status" value="1"/>
</dbReference>
<dbReference type="PRINTS" id="PR00723">
    <property type="entry name" value="SUBTILISIN"/>
</dbReference>